<feature type="compositionally biased region" description="Basic and acidic residues" evidence="1">
    <location>
        <begin position="270"/>
        <end position="284"/>
    </location>
</feature>
<accession>A0A2J6RYM7</accession>
<keyword evidence="4" id="KW-1185">Reference proteome</keyword>
<evidence type="ECO:0000256" key="2">
    <source>
        <dbReference type="SAM" id="Phobius"/>
    </source>
</evidence>
<feature type="region of interest" description="Disordered" evidence="1">
    <location>
        <begin position="262"/>
        <end position="432"/>
    </location>
</feature>
<dbReference type="STRING" id="1149755.A0A2J6RYM7"/>
<sequence length="432" mass="46339">MAQSPSPPLTTFLTISTTYSTTTTLLTPVVPTSNSFPTIIPTMSIPATSSSFPSTITSGTTSFTITNVVGTAHTTIDFDTTVFSAIVVIPTTDAMGQSETLTIWSDISSFSVATTSSASGSESQTTRQSPSITTSPSSSSPPSSTSSPTPPAKKAVPWAPIIVVLALVIIIPILWFIRRLVMKKRGGPSGRRGDSEAPRPIISAPIFLHQTSSSLPSSHPSPPTRSPPPRPSRPPSLRESTIEDMQMVPMLTPVTHLPDAIPETSEVEDDRPVSFRPDPLRIYRDGTTNAPIRGDPIGSPQSEVWRPKSSMYSGSYDGHPDTNNTYIPYRGPDSPAARPPRGSSPFPSGPSQNRSPPKTGVHNETLRKLEQGEENARPDTGAMVSDGEEDAKSEGSYDWAAARAQKLLVEKRKNRESPPIPEKSPLRAPRRP</sequence>
<protein>
    <submittedName>
        <fullName evidence="3">Uncharacterized protein</fullName>
    </submittedName>
</protein>
<feature type="region of interest" description="Disordered" evidence="1">
    <location>
        <begin position="115"/>
        <end position="153"/>
    </location>
</feature>
<keyword evidence="2" id="KW-1133">Transmembrane helix</keyword>
<feature type="compositionally biased region" description="Basic and acidic residues" evidence="1">
    <location>
        <begin position="364"/>
        <end position="377"/>
    </location>
</feature>
<dbReference type="EMBL" id="KZ613942">
    <property type="protein sequence ID" value="PMD43621.1"/>
    <property type="molecule type" value="Genomic_DNA"/>
</dbReference>
<proteinExistence type="predicted"/>
<reference evidence="3 4" key="1">
    <citation type="submission" date="2016-04" db="EMBL/GenBank/DDBJ databases">
        <title>A degradative enzymes factory behind the ericoid mycorrhizal symbiosis.</title>
        <authorList>
            <consortium name="DOE Joint Genome Institute"/>
            <person name="Martino E."/>
            <person name="Morin E."/>
            <person name="Grelet G."/>
            <person name="Kuo A."/>
            <person name="Kohler A."/>
            <person name="Daghino S."/>
            <person name="Barry K."/>
            <person name="Choi C."/>
            <person name="Cichocki N."/>
            <person name="Clum A."/>
            <person name="Copeland A."/>
            <person name="Hainaut M."/>
            <person name="Haridas S."/>
            <person name="Labutti K."/>
            <person name="Lindquist E."/>
            <person name="Lipzen A."/>
            <person name="Khouja H.-R."/>
            <person name="Murat C."/>
            <person name="Ohm R."/>
            <person name="Olson A."/>
            <person name="Spatafora J."/>
            <person name="Veneault-Fourrey C."/>
            <person name="Henrissat B."/>
            <person name="Grigoriev I."/>
            <person name="Martin F."/>
            <person name="Perotto S."/>
        </authorList>
    </citation>
    <scope>NUCLEOTIDE SEQUENCE [LARGE SCALE GENOMIC DNA]</scope>
    <source>
        <strain evidence="3 4">F</strain>
    </source>
</reference>
<evidence type="ECO:0000313" key="3">
    <source>
        <dbReference type="EMBL" id="PMD43621.1"/>
    </source>
</evidence>
<keyword evidence="2" id="KW-0472">Membrane</keyword>
<dbReference type="AlphaFoldDB" id="A0A2J6RYM7"/>
<dbReference type="OrthoDB" id="10376288at2759"/>
<name>A0A2J6RYM7_HYAVF</name>
<feature type="transmembrane region" description="Helical" evidence="2">
    <location>
        <begin position="155"/>
        <end position="177"/>
    </location>
</feature>
<feature type="compositionally biased region" description="Low complexity" evidence="1">
    <location>
        <begin position="115"/>
        <end position="147"/>
    </location>
</feature>
<feature type="region of interest" description="Disordered" evidence="1">
    <location>
        <begin position="211"/>
        <end position="238"/>
    </location>
</feature>
<evidence type="ECO:0000256" key="1">
    <source>
        <dbReference type="SAM" id="MobiDB-lite"/>
    </source>
</evidence>
<evidence type="ECO:0000313" key="4">
    <source>
        <dbReference type="Proteomes" id="UP000235786"/>
    </source>
</evidence>
<feature type="compositionally biased region" description="Pro residues" evidence="1">
    <location>
        <begin position="219"/>
        <end position="234"/>
    </location>
</feature>
<gene>
    <name evidence="3" type="ORF">L207DRAFT_564266</name>
</gene>
<feature type="compositionally biased region" description="Low complexity" evidence="1">
    <location>
        <begin position="330"/>
        <end position="351"/>
    </location>
</feature>
<keyword evidence="2" id="KW-0812">Transmembrane</keyword>
<dbReference type="Proteomes" id="UP000235786">
    <property type="component" value="Unassembled WGS sequence"/>
</dbReference>
<organism evidence="3 4">
    <name type="scientific">Hyaloscypha variabilis (strain UAMH 11265 / GT02V1 / F)</name>
    <name type="common">Meliniomyces variabilis</name>
    <dbReference type="NCBI Taxonomy" id="1149755"/>
    <lineage>
        <taxon>Eukaryota</taxon>
        <taxon>Fungi</taxon>
        <taxon>Dikarya</taxon>
        <taxon>Ascomycota</taxon>
        <taxon>Pezizomycotina</taxon>
        <taxon>Leotiomycetes</taxon>
        <taxon>Helotiales</taxon>
        <taxon>Hyaloscyphaceae</taxon>
        <taxon>Hyaloscypha</taxon>
        <taxon>Hyaloscypha variabilis</taxon>
    </lineage>
</organism>